<dbReference type="Pfam" id="PF00528">
    <property type="entry name" value="BPD_transp_1"/>
    <property type="match status" value="1"/>
</dbReference>
<name>A0AAE3E617_9FIRM</name>
<protein>
    <submittedName>
        <fullName evidence="9">ABC transporter permease subunit</fullName>
    </submittedName>
</protein>
<dbReference type="PANTHER" id="PTHR43227:SF11">
    <property type="entry name" value="BLL4140 PROTEIN"/>
    <property type="match status" value="1"/>
</dbReference>
<evidence type="ECO:0000259" key="8">
    <source>
        <dbReference type="PROSITE" id="PS50928"/>
    </source>
</evidence>
<evidence type="ECO:0000256" key="2">
    <source>
        <dbReference type="ARBA" id="ARBA00022448"/>
    </source>
</evidence>
<feature type="transmembrane region" description="Helical" evidence="7">
    <location>
        <begin position="21"/>
        <end position="44"/>
    </location>
</feature>
<gene>
    <name evidence="9" type="ORF">LKD48_14900</name>
</gene>
<dbReference type="InterPro" id="IPR035906">
    <property type="entry name" value="MetI-like_sf"/>
</dbReference>
<keyword evidence="5 7" id="KW-1133">Transmembrane helix</keyword>
<accession>A0AAE3E617</accession>
<dbReference type="RefSeq" id="WP_308732450.1">
    <property type="nucleotide sequence ID" value="NZ_JAJEQN010000055.1"/>
</dbReference>
<dbReference type="SUPFAM" id="SSF161098">
    <property type="entry name" value="MetI-like"/>
    <property type="match status" value="1"/>
</dbReference>
<feature type="transmembrane region" description="Helical" evidence="7">
    <location>
        <begin position="275"/>
        <end position="299"/>
    </location>
</feature>
<dbReference type="AlphaFoldDB" id="A0AAE3E617"/>
<dbReference type="GO" id="GO:0055085">
    <property type="term" value="P:transmembrane transport"/>
    <property type="evidence" value="ECO:0007669"/>
    <property type="project" value="InterPro"/>
</dbReference>
<evidence type="ECO:0000256" key="5">
    <source>
        <dbReference type="ARBA" id="ARBA00022989"/>
    </source>
</evidence>
<keyword evidence="2 7" id="KW-0813">Transport</keyword>
<evidence type="ECO:0000256" key="4">
    <source>
        <dbReference type="ARBA" id="ARBA00022692"/>
    </source>
</evidence>
<comment type="subcellular location">
    <subcellularLocation>
        <location evidence="1 7">Cell membrane</location>
        <topology evidence="1 7">Multi-pass membrane protein</topology>
    </subcellularLocation>
</comment>
<dbReference type="Gene3D" id="1.10.3720.10">
    <property type="entry name" value="MetI-like"/>
    <property type="match status" value="1"/>
</dbReference>
<feature type="transmembrane region" description="Helical" evidence="7">
    <location>
        <begin position="215"/>
        <end position="239"/>
    </location>
</feature>
<feature type="domain" description="ABC transmembrane type-1" evidence="8">
    <location>
        <begin position="80"/>
        <end position="296"/>
    </location>
</feature>
<reference evidence="9 10" key="1">
    <citation type="submission" date="2021-10" db="EMBL/GenBank/DDBJ databases">
        <title>Anaerobic single-cell dispensing facilitates the cultivation of human gut bacteria.</title>
        <authorList>
            <person name="Afrizal A."/>
        </authorList>
    </citation>
    <scope>NUCLEOTIDE SEQUENCE [LARGE SCALE GENOMIC DNA]</scope>
    <source>
        <strain evidence="9 10">CLA-AA-H224</strain>
    </source>
</reference>
<dbReference type="PANTHER" id="PTHR43227">
    <property type="entry name" value="BLL4140 PROTEIN"/>
    <property type="match status" value="1"/>
</dbReference>
<dbReference type="Proteomes" id="UP001198200">
    <property type="component" value="Unassembled WGS sequence"/>
</dbReference>
<evidence type="ECO:0000256" key="6">
    <source>
        <dbReference type="ARBA" id="ARBA00023136"/>
    </source>
</evidence>
<keyword evidence="4 7" id="KW-0812">Transmembrane</keyword>
<feature type="transmembrane region" description="Helical" evidence="7">
    <location>
        <begin position="168"/>
        <end position="194"/>
    </location>
</feature>
<evidence type="ECO:0000313" key="10">
    <source>
        <dbReference type="Proteomes" id="UP001198200"/>
    </source>
</evidence>
<evidence type="ECO:0000313" key="9">
    <source>
        <dbReference type="EMBL" id="MCC2222892.1"/>
    </source>
</evidence>
<comment type="similarity">
    <text evidence="7">Belongs to the binding-protein-dependent transport system permease family.</text>
</comment>
<dbReference type="CDD" id="cd06261">
    <property type="entry name" value="TM_PBP2"/>
    <property type="match status" value="1"/>
</dbReference>
<dbReference type="InterPro" id="IPR000515">
    <property type="entry name" value="MetI-like"/>
</dbReference>
<feature type="transmembrane region" description="Helical" evidence="7">
    <location>
        <begin position="84"/>
        <end position="105"/>
    </location>
</feature>
<evidence type="ECO:0000256" key="7">
    <source>
        <dbReference type="RuleBase" id="RU363032"/>
    </source>
</evidence>
<proteinExistence type="inferred from homology"/>
<keyword evidence="3" id="KW-1003">Cell membrane</keyword>
<feature type="transmembrane region" description="Helical" evidence="7">
    <location>
        <begin position="126"/>
        <end position="148"/>
    </location>
</feature>
<dbReference type="PROSITE" id="PS50928">
    <property type="entry name" value="ABC_TM1"/>
    <property type="match status" value="1"/>
</dbReference>
<keyword evidence="6 7" id="KW-0472">Membrane</keyword>
<dbReference type="InterPro" id="IPR050809">
    <property type="entry name" value="UgpAE/MalFG_permease"/>
</dbReference>
<dbReference type="GO" id="GO:0005886">
    <property type="term" value="C:plasma membrane"/>
    <property type="evidence" value="ECO:0007669"/>
    <property type="project" value="UniProtKB-SubCell"/>
</dbReference>
<dbReference type="EMBL" id="JAJEQN010000055">
    <property type="protein sequence ID" value="MCC2222892.1"/>
    <property type="molecule type" value="Genomic_DNA"/>
</dbReference>
<sequence length="309" mass="34492">MAKRKHRLGYGLGVQLQLHSMMLPGTLLMIVFNIIPLFGLILAFKNYKVTQGIVGIFTSPFYGFQNFKIIFSNHDFMGMLVNTLGINLIGQLVTIPLTIIFALFINEITHEKMKNLVKTVTYMPHFISWVVFGSIVINLLASDGAINQLLLKFGILKNPVVFMAKPDYFWTISIISSLIKEIGWGTILYTAAIAGVDQEMYEAAEIDGAGRYRKMWSITLPCIKGTIVIMVIFAVAGIMNNNFDQIFVLQNSFNLERSEVIDTYIYKVGLQQLQFGMASAINIFKSAIALVLLFIANFVSGKLTGSGLF</sequence>
<evidence type="ECO:0000256" key="1">
    <source>
        <dbReference type="ARBA" id="ARBA00004651"/>
    </source>
</evidence>
<organism evidence="9 10">
    <name type="scientific">Anthropogastromicrobium aceti</name>
    <dbReference type="NCBI Taxonomy" id="2981768"/>
    <lineage>
        <taxon>Bacteria</taxon>
        <taxon>Bacillati</taxon>
        <taxon>Bacillota</taxon>
        <taxon>Clostridia</taxon>
        <taxon>Lachnospirales</taxon>
        <taxon>Lachnospiraceae</taxon>
        <taxon>Anthropogastromicrobium</taxon>
    </lineage>
</organism>
<comment type="caution">
    <text evidence="9">The sequence shown here is derived from an EMBL/GenBank/DDBJ whole genome shotgun (WGS) entry which is preliminary data.</text>
</comment>
<evidence type="ECO:0000256" key="3">
    <source>
        <dbReference type="ARBA" id="ARBA00022475"/>
    </source>
</evidence>
<keyword evidence="10" id="KW-1185">Reference proteome</keyword>